<name>A0A395NJQ3_TRIAR</name>
<evidence type="ECO:0000313" key="1">
    <source>
        <dbReference type="EMBL" id="RFU76073.1"/>
    </source>
</evidence>
<reference evidence="1 2" key="1">
    <citation type="journal article" date="2018" name="PLoS Pathog.">
        <title>Evolution of structural diversity of trichothecenes, a family of toxins produced by plant pathogenic and entomopathogenic fungi.</title>
        <authorList>
            <person name="Proctor R.H."/>
            <person name="McCormick S.P."/>
            <person name="Kim H.S."/>
            <person name="Cardoza R.E."/>
            <person name="Stanley A.M."/>
            <person name="Lindo L."/>
            <person name="Kelly A."/>
            <person name="Brown D.W."/>
            <person name="Lee T."/>
            <person name="Vaughan M.M."/>
            <person name="Alexander N.J."/>
            <person name="Busman M."/>
            <person name="Gutierrez S."/>
        </authorList>
    </citation>
    <scope>NUCLEOTIDE SEQUENCE [LARGE SCALE GENOMIC DNA]</scope>
    <source>
        <strain evidence="1 2">IBT 40837</strain>
    </source>
</reference>
<comment type="caution">
    <text evidence="1">The sequence shown here is derived from an EMBL/GenBank/DDBJ whole genome shotgun (WGS) entry which is preliminary data.</text>
</comment>
<dbReference type="AlphaFoldDB" id="A0A395NJQ3"/>
<dbReference type="EMBL" id="PXOA01000383">
    <property type="protein sequence ID" value="RFU76073.1"/>
    <property type="molecule type" value="Genomic_DNA"/>
</dbReference>
<accession>A0A395NJQ3</accession>
<gene>
    <name evidence="1" type="ORF">TARUN_6174</name>
</gene>
<dbReference type="Proteomes" id="UP000266272">
    <property type="component" value="Unassembled WGS sequence"/>
</dbReference>
<sequence>MVDLDVLAAPDAGSQSNASITLRRWPDASAASHLEELVHNWYTDLGDSPVGGPLAKAAWRAIQSNLQNLHSSRSLNRLQVTSRPFNMPTTAADGALEKELCTIRWETVGMYFALIGMVITSAKNLSTSFSGR</sequence>
<protein>
    <submittedName>
        <fullName evidence="1">Uncharacterized protein</fullName>
    </submittedName>
</protein>
<keyword evidence="2" id="KW-1185">Reference proteome</keyword>
<evidence type="ECO:0000313" key="2">
    <source>
        <dbReference type="Proteomes" id="UP000266272"/>
    </source>
</evidence>
<proteinExistence type="predicted"/>
<organism evidence="1 2">
    <name type="scientific">Trichoderma arundinaceum</name>
    <dbReference type="NCBI Taxonomy" id="490622"/>
    <lineage>
        <taxon>Eukaryota</taxon>
        <taxon>Fungi</taxon>
        <taxon>Dikarya</taxon>
        <taxon>Ascomycota</taxon>
        <taxon>Pezizomycotina</taxon>
        <taxon>Sordariomycetes</taxon>
        <taxon>Hypocreomycetidae</taxon>
        <taxon>Hypocreales</taxon>
        <taxon>Hypocreaceae</taxon>
        <taxon>Trichoderma</taxon>
    </lineage>
</organism>
<dbReference type="OrthoDB" id="4898680at2759"/>